<evidence type="ECO:0000313" key="4">
    <source>
        <dbReference type="Proteomes" id="UP000468928"/>
    </source>
</evidence>
<dbReference type="Proteomes" id="UP000468928">
    <property type="component" value="Unassembled WGS sequence"/>
</dbReference>
<dbReference type="EMBL" id="JAAGUX010000078">
    <property type="protein sequence ID" value="NEW59104.1"/>
    <property type="molecule type" value="Genomic_DNA"/>
</dbReference>
<evidence type="ECO:0000313" key="3">
    <source>
        <dbReference type="EMBL" id="NEW59104.1"/>
    </source>
</evidence>
<keyword evidence="1" id="KW-0472">Membrane</keyword>
<reference evidence="4 5" key="1">
    <citation type="submission" date="2020-01" db="EMBL/GenBank/DDBJ databases">
        <title>Genetics and antimicrobial susceptibilities of Nocardia species isolated from the soil; a comparison with species isolated from humans.</title>
        <authorList>
            <person name="Carrasco G."/>
            <person name="Monzon S."/>
            <person name="Sansegundo M."/>
            <person name="Garcia E."/>
            <person name="Garrido N."/>
            <person name="Medina M.J."/>
            <person name="Villalon P."/>
            <person name="Ramirez-Arocha A.C."/>
            <person name="Jimenez P."/>
            <person name="Cuesta I."/>
            <person name="Valdezate S."/>
        </authorList>
    </citation>
    <scope>NUCLEOTIDE SEQUENCE [LARGE SCALE GENOMIC DNA]</scope>
    <source>
        <strain evidence="2 4">CNM20110639</strain>
        <strain evidence="3 5">CNM20110649</strain>
    </source>
</reference>
<evidence type="ECO:0000313" key="2">
    <source>
        <dbReference type="EMBL" id="NEW42962.1"/>
    </source>
</evidence>
<protein>
    <submittedName>
        <fullName evidence="2">Uncharacterized protein</fullName>
    </submittedName>
</protein>
<feature type="transmembrane region" description="Helical" evidence="1">
    <location>
        <begin position="7"/>
        <end position="24"/>
    </location>
</feature>
<keyword evidence="1" id="KW-1133">Transmembrane helix</keyword>
<proteinExistence type="predicted"/>
<keyword evidence="5" id="KW-1185">Reference proteome</keyword>
<dbReference type="AlphaFoldDB" id="A0A6P1D461"/>
<dbReference type="RefSeq" id="WP_163827078.1">
    <property type="nucleotide sequence ID" value="NZ_JAAGUX010000078.1"/>
</dbReference>
<feature type="transmembrane region" description="Helical" evidence="1">
    <location>
        <begin position="30"/>
        <end position="54"/>
    </location>
</feature>
<comment type="caution">
    <text evidence="2">The sequence shown here is derived from an EMBL/GenBank/DDBJ whole genome shotgun (WGS) entry which is preliminary data.</text>
</comment>
<evidence type="ECO:0000313" key="5">
    <source>
        <dbReference type="Proteomes" id="UP000470876"/>
    </source>
</evidence>
<accession>A0A6P1D461</accession>
<dbReference type="Proteomes" id="UP000470876">
    <property type="component" value="Unassembled WGS sequence"/>
</dbReference>
<evidence type="ECO:0000256" key="1">
    <source>
        <dbReference type="SAM" id="Phobius"/>
    </source>
</evidence>
<dbReference type="EMBL" id="JAAGUZ010000002">
    <property type="protein sequence ID" value="NEW42962.1"/>
    <property type="molecule type" value="Genomic_DNA"/>
</dbReference>
<sequence length="60" mass="6735">MQKRMTGIVGALLVLAGVMLWLFARDTEFLWFRGGPLGIVLIVLGLVDLATMFAKDKERR</sequence>
<gene>
    <name evidence="2" type="ORF">GV789_00575</name>
    <name evidence="3" type="ORF">GV794_26205</name>
</gene>
<organism evidence="2 4">
    <name type="scientific">Nocardia cyriacigeorgica</name>
    <dbReference type="NCBI Taxonomy" id="135487"/>
    <lineage>
        <taxon>Bacteria</taxon>
        <taxon>Bacillati</taxon>
        <taxon>Actinomycetota</taxon>
        <taxon>Actinomycetes</taxon>
        <taxon>Mycobacteriales</taxon>
        <taxon>Nocardiaceae</taxon>
        <taxon>Nocardia</taxon>
    </lineage>
</organism>
<keyword evidence="1" id="KW-0812">Transmembrane</keyword>
<name>A0A6P1D461_9NOCA</name>